<dbReference type="EMBL" id="LQQC01000010">
    <property type="protein sequence ID" value="KXZ58163.1"/>
    <property type="molecule type" value="Genomic_DNA"/>
</dbReference>
<dbReference type="SMART" id="SM00855">
    <property type="entry name" value="PGAM"/>
    <property type="match status" value="1"/>
</dbReference>
<keyword evidence="3" id="KW-1185">Reference proteome</keyword>
<dbReference type="Proteomes" id="UP000243589">
    <property type="component" value="Unassembled WGS sequence"/>
</dbReference>
<dbReference type="InterPro" id="IPR013078">
    <property type="entry name" value="His_Pase_superF_clade-1"/>
</dbReference>
<comment type="caution">
    <text evidence="2">The sequence shown here is derived from an EMBL/GenBank/DDBJ whole genome shotgun (WGS) entry which is preliminary data.</text>
</comment>
<reference evidence="2 3" key="1">
    <citation type="submission" date="2016-01" db="EMBL/GenBank/DDBJ databases">
        <title>Use of Whole Genome Sequencing to ascertain that Brevibacterium massiliense (Roux, Raoult 2009) is a later heterotypic synonym of Brevibacterium ravenspurgense (Mages 2008).</title>
        <authorList>
            <person name="Bernier A.-M."/>
            <person name="Burdz T."/>
            <person name="Huynh C."/>
            <person name="Pachecho A.L."/>
            <person name="Wiebe D."/>
            <person name="Bonner C."/>
            <person name="Bernard K."/>
        </authorList>
    </citation>
    <scope>NUCLEOTIDE SEQUENCE [LARGE SCALE GENOMIC DNA]</scope>
    <source>
        <strain evidence="2 3">CCUG56047</strain>
    </source>
</reference>
<dbReference type="Pfam" id="PF00300">
    <property type="entry name" value="His_Phos_1"/>
    <property type="match status" value="1"/>
</dbReference>
<evidence type="ECO:0000313" key="2">
    <source>
        <dbReference type="EMBL" id="KXZ58163.1"/>
    </source>
</evidence>
<dbReference type="GO" id="GO:0016787">
    <property type="term" value="F:hydrolase activity"/>
    <property type="evidence" value="ECO:0007669"/>
    <property type="project" value="UniProtKB-KW"/>
</dbReference>
<evidence type="ECO:0000313" key="3">
    <source>
        <dbReference type="Proteomes" id="UP000243589"/>
    </source>
</evidence>
<dbReference type="PANTHER" id="PTHR20935">
    <property type="entry name" value="PHOSPHOGLYCERATE MUTASE-RELATED"/>
    <property type="match status" value="1"/>
</dbReference>
<gene>
    <name evidence="2" type="ORF">Bravens_01200</name>
</gene>
<dbReference type="InterPro" id="IPR051021">
    <property type="entry name" value="Mito_Ser/Thr_phosphatase"/>
</dbReference>
<keyword evidence="1" id="KW-0378">Hydrolase</keyword>
<sequence length="156" mass="17136">MPILIFARHAHASHEPGPDYGRPLTQEGRDEARRAGEFLADLPIDSAIASSARRIAETAQLIIEQLNAEPELRLDDALYQAQVLDWREAVATIPAESQAAIIVGHNPTVADAVAEFSGRPVEKFRPSSIAVFEFDSWDDAAGILPQPQIRDFVQRA</sequence>
<protein>
    <recommendedName>
        <fullName evidence="4">Phosphohistidine phosphatase</fullName>
    </recommendedName>
</protein>
<dbReference type="PANTHER" id="PTHR20935:SF1">
    <property type="entry name" value="SLL1549 PROTEIN"/>
    <property type="match status" value="1"/>
</dbReference>
<evidence type="ECO:0000256" key="1">
    <source>
        <dbReference type="ARBA" id="ARBA00022801"/>
    </source>
</evidence>
<dbReference type="InterPro" id="IPR029033">
    <property type="entry name" value="His_PPase_superfam"/>
</dbReference>
<dbReference type="SUPFAM" id="SSF53254">
    <property type="entry name" value="Phosphoglycerate mutase-like"/>
    <property type="match status" value="1"/>
</dbReference>
<evidence type="ECO:0008006" key="4">
    <source>
        <dbReference type="Google" id="ProtNLM"/>
    </source>
</evidence>
<accession>A0A150H7T2</accession>
<organism evidence="2 3">
    <name type="scientific">Brevibacterium ravenspurgense</name>
    <dbReference type="NCBI Taxonomy" id="479117"/>
    <lineage>
        <taxon>Bacteria</taxon>
        <taxon>Bacillati</taxon>
        <taxon>Actinomycetota</taxon>
        <taxon>Actinomycetes</taxon>
        <taxon>Micrococcales</taxon>
        <taxon>Brevibacteriaceae</taxon>
        <taxon>Brevibacterium</taxon>
    </lineage>
</organism>
<proteinExistence type="predicted"/>
<name>A0A150H7T2_9MICO</name>
<dbReference type="AlphaFoldDB" id="A0A150H7T2"/>
<dbReference type="RefSeq" id="WP_062021315.1">
    <property type="nucleotide sequence ID" value="NZ_LQQC01000010.1"/>
</dbReference>
<dbReference type="Gene3D" id="3.40.50.1240">
    <property type="entry name" value="Phosphoglycerate mutase-like"/>
    <property type="match status" value="1"/>
</dbReference>
<dbReference type="PATRIC" id="fig|479117.4.peg.1196"/>